<comment type="caution">
    <text evidence="1">The sequence shown here is derived from an EMBL/GenBank/DDBJ whole genome shotgun (WGS) entry which is preliminary data.</text>
</comment>
<evidence type="ECO:0000313" key="2">
    <source>
        <dbReference type="Proteomes" id="UP000610203"/>
    </source>
</evidence>
<gene>
    <name evidence="1" type="ORF">GCM10016272_14670</name>
</gene>
<accession>A0ABQ3GQK1</accession>
<keyword evidence="2" id="KW-1185">Reference proteome</keyword>
<organism evidence="1 2">
    <name type="scientific">Psychrobacter glaciei</name>
    <dbReference type="NCBI Taxonomy" id="619771"/>
    <lineage>
        <taxon>Bacteria</taxon>
        <taxon>Pseudomonadati</taxon>
        <taxon>Pseudomonadota</taxon>
        <taxon>Gammaproteobacteria</taxon>
        <taxon>Moraxellales</taxon>
        <taxon>Moraxellaceae</taxon>
        <taxon>Psychrobacter</taxon>
    </lineage>
</organism>
<name>A0ABQ3GQK1_9GAMM</name>
<reference evidence="2" key="1">
    <citation type="journal article" date="2019" name="Int. J. Syst. Evol. Microbiol.">
        <title>The Global Catalogue of Microorganisms (GCM) 10K type strain sequencing project: providing services to taxonomists for standard genome sequencing and annotation.</title>
        <authorList>
            <consortium name="The Broad Institute Genomics Platform"/>
            <consortium name="The Broad Institute Genome Sequencing Center for Infectious Disease"/>
            <person name="Wu L."/>
            <person name="Ma J."/>
        </authorList>
    </citation>
    <scope>NUCLEOTIDE SEQUENCE [LARGE SCALE GENOMIC DNA]</scope>
    <source>
        <strain evidence="2">KCTC 42280</strain>
    </source>
</reference>
<dbReference type="Proteomes" id="UP000610203">
    <property type="component" value="Unassembled WGS sequence"/>
</dbReference>
<sequence length="75" mass="8643">MDKFYLWLGNMNHPVMIALTPPLQQNNISLVIEEFTEPSPIMNHTTNENVLIKPIINKGMTFATELKYILNLETI</sequence>
<proteinExistence type="predicted"/>
<evidence type="ECO:0000313" key="1">
    <source>
        <dbReference type="EMBL" id="GHD31986.1"/>
    </source>
</evidence>
<protein>
    <submittedName>
        <fullName evidence="1">Uncharacterized protein</fullName>
    </submittedName>
</protein>
<dbReference type="EMBL" id="BMZR01000002">
    <property type="protein sequence ID" value="GHD31986.1"/>
    <property type="molecule type" value="Genomic_DNA"/>
</dbReference>